<dbReference type="HOGENOM" id="CLU_1086531_0_0_1"/>
<evidence type="ECO:0000313" key="2">
    <source>
        <dbReference type="EMBL" id="KIJ24258.1"/>
    </source>
</evidence>
<keyword evidence="3" id="KW-1185">Reference proteome</keyword>
<feature type="compositionally biased region" description="Polar residues" evidence="1">
    <location>
        <begin position="171"/>
        <end position="193"/>
    </location>
</feature>
<feature type="compositionally biased region" description="Polar residues" evidence="1">
    <location>
        <begin position="208"/>
        <end position="226"/>
    </location>
</feature>
<dbReference type="EMBL" id="KN837511">
    <property type="protein sequence ID" value="KIJ24258.1"/>
    <property type="molecule type" value="Genomic_DNA"/>
</dbReference>
<dbReference type="Proteomes" id="UP000054279">
    <property type="component" value="Unassembled WGS sequence"/>
</dbReference>
<feature type="region of interest" description="Disordered" evidence="1">
    <location>
        <begin position="95"/>
        <end position="256"/>
    </location>
</feature>
<protein>
    <submittedName>
        <fullName evidence="2">Uncharacterized protein</fullName>
    </submittedName>
</protein>
<evidence type="ECO:0000256" key="1">
    <source>
        <dbReference type="SAM" id="MobiDB-lite"/>
    </source>
</evidence>
<proteinExistence type="predicted"/>
<evidence type="ECO:0000313" key="3">
    <source>
        <dbReference type="Proteomes" id="UP000054279"/>
    </source>
</evidence>
<sequence length="256" mass="28214">MSDPVKLFQIQTKLLQSRQRQSGHIIHQYQQTKLVHLCNSRSNLERFKHSFITPVDIAGKHPIRFLATVNDGAGLWAIDYHIWGQWQRDFGNAIDSEVGAKPHPTYKHNPAPLTHPDTHATQASKTPQPKPPATHPQTREPPTHNTFHTPRIPISFLGPIPPPNPRREHTTTSQNKSQQGGTQSPTPVGNIPSSHPPLPIGDGKPLLPQQSPTPIGNVPRSHSPSPIGNGELLLPHNTPNRTNQHPCTLPPATPAM</sequence>
<name>A0A0C9T5R5_SPHS4</name>
<dbReference type="AlphaFoldDB" id="A0A0C9T5R5"/>
<organism evidence="2 3">
    <name type="scientific">Sphaerobolus stellatus (strain SS14)</name>
    <dbReference type="NCBI Taxonomy" id="990650"/>
    <lineage>
        <taxon>Eukaryota</taxon>
        <taxon>Fungi</taxon>
        <taxon>Dikarya</taxon>
        <taxon>Basidiomycota</taxon>
        <taxon>Agaricomycotina</taxon>
        <taxon>Agaricomycetes</taxon>
        <taxon>Phallomycetidae</taxon>
        <taxon>Geastrales</taxon>
        <taxon>Sphaerobolaceae</taxon>
        <taxon>Sphaerobolus</taxon>
    </lineage>
</organism>
<reference evidence="2 3" key="1">
    <citation type="submission" date="2014-06" db="EMBL/GenBank/DDBJ databases">
        <title>Evolutionary Origins and Diversification of the Mycorrhizal Mutualists.</title>
        <authorList>
            <consortium name="DOE Joint Genome Institute"/>
            <consortium name="Mycorrhizal Genomics Consortium"/>
            <person name="Kohler A."/>
            <person name="Kuo A."/>
            <person name="Nagy L.G."/>
            <person name="Floudas D."/>
            <person name="Copeland A."/>
            <person name="Barry K.W."/>
            <person name="Cichocki N."/>
            <person name="Veneault-Fourrey C."/>
            <person name="LaButti K."/>
            <person name="Lindquist E.A."/>
            <person name="Lipzen A."/>
            <person name="Lundell T."/>
            <person name="Morin E."/>
            <person name="Murat C."/>
            <person name="Riley R."/>
            <person name="Ohm R."/>
            <person name="Sun H."/>
            <person name="Tunlid A."/>
            <person name="Henrissat B."/>
            <person name="Grigoriev I.V."/>
            <person name="Hibbett D.S."/>
            <person name="Martin F."/>
        </authorList>
    </citation>
    <scope>NUCLEOTIDE SEQUENCE [LARGE SCALE GENOMIC DNA]</scope>
    <source>
        <strain evidence="2 3">SS14</strain>
    </source>
</reference>
<accession>A0A0C9T5R5</accession>
<feature type="compositionally biased region" description="Polar residues" evidence="1">
    <location>
        <begin position="237"/>
        <end position="246"/>
    </location>
</feature>
<gene>
    <name evidence="2" type="ORF">M422DRAFT_275014</name>
</gene>